<dbReference type="Pfam" id="PF00669">
    <property type="entry name" value="Flagellin_N"/>
    <property type="match status" value="1"/>
</dbReference>
<evidence type="ECO:0000256" key="4">
    <source>
        <dbReference type="SAM" id="Coils"/>
    </source>
</evidence>
<evidence type="ECO:0000256" key="1">
    <source>
        <dbReference type="ARBA" id="ARBA00005709"/>
    </source>
</evidence>
<name>A0ABT0P9G9_9HYPH</name>
<dbReference type="Gene3D" id="1.20.1330.10">
    <property type="entry name" value="f41 fragment of flagellin, N-terminal domain"/>
    <property type="match status" value="1"/>
</dbReference>
<feature type="domain" description="Flagellin C-terminal" evidence="6">
    <location>
        <begin position="315"/>
        <end position="397"/>
    </location>
</feature>
<dbReference type="Proteomes" id="UP001523003">
    <property type="component" value="Unassembled WGS sequence"/>
</dbReference>
<comment type="function">
    <text evidence="3">Flagellin is the subunit protein which polymerizes to form the filaments of bacterial flagella.</text>
</comment>
<dbReference type="RefSeq" id="WP_249675246.1">
    <property type="nucleotide sequence ID" value="NZ_JAMCOF010000002.1"/>
</dbReference>
<keyword evidence="3" id="KW-0964">Secreted</keyword>
<reference evidence="7 8" key="1">
    <citation type="submission" date="2022-05" db="EMBL/GenBank/DDBJ databases">
        <title>Description of the Bartonella bilalgolemii sp. nov. Isolated from Apodemus uralensis (Pallas 1811).</title>
        <authorList>
            <person name="Zgheib R."/>
            <person name="Celebi B."/>
        </authorList>
    </citation>
    <scope>NUCLEOTIDE SEQUENCE [LARGE SCALE GENOMIC DNA]</scope>
    <source>
        <strain evidence="7 8">G70</strain>
    </source>
</reference>
<accession>A0ABT0P9G9</accession>
<organism evidence="7 8">
    <name type="scientific">Bartonella bilalgolemii</name>
    <dbReference type="NCBI Taxonomy" id="2942911"/>
    <lineage>
        <taxon>Bacteria</taxon>
        <taxon>Pseudomonadati</taxon>
        <taxon>Pseudomonadota</taxon>
        <taxon>Alphaproteobacteria</taxon>
        <taxon>Hyphomicrobiales</taxon>
        <taxon>Bartonellaceae</taxon>
        <taxon>Bartonella</taxon>
    </lineage>
</organism>
<keyword evidence="4" id="KW-0175">Coiled coil</keyword>
<keyword evidence="7" id="KW-0969">Cilium</keyword>
<keyword evidence="8" id="KW-1185">Reference proteome</keyword>
<dbReference type="InterPro" id="IPR001029">
    <property type="entry name" value="Flagellin_N"/>
</dbReference>
<protein>
    <recommendedName>
        <fullName evidence="3">Flagellin</fullName>
    </recommendedName>
</protein>
<keyword evidence="7" id="KW-0282">Flagellum</keyword>
<comment type="subcellular location">
    <subcellularLocation>
        <location evidence="3">Secreted</location>
    </subcellularLocation>
    <subcellularLocation>
        <location evidence="3">Bacterial flagellum</location>
    </subcellularLocation>
</comment>
<gene>
    <name evidence="7" type="ORF">M4Z11_01455</name>
</gene>
<dbReference type="InterPro" id="IPR001492">
    <property type="entry name" value="Flagellin"/>
</dbReference>
<comment type="caution">
    <text evidence="7">The sequence shown here is derived from an EMBL/GenBank/DDBJ whole genome shotgun (WGS) entry which is preliminary data.</text>
</comment>
<feature type="domain" description="Flagellin N-terminal" evidence="5">
    <location>
        <begin position="7"/>
        <end position="138"/>
    </location>
</feature>
<evidence type="ECO:0000313" key="8">
    <source>
        <dbReference type="Proteomes" id="UP001523003"/>
    </source>
</evidence>
<keyword evidence="2 3" id="KW-0975">Bacterial flagellum</keyword>
<dbReference type="Pfam" id="PF00700">
    <property type="entry name" value="Flagellin_C"/>
    <property type="match status" value="1"/>
</dbReference>
<evidence type="ECO:0000256" key="2">
    <source>
        <dbReference type="ARBA" id="ARBA00023143"/>
    </source>
</evidence>
<comment type="similarity">
    <text evidence="1 3">Belongs to the bacterial flagellin family.</text>
</comment>
<dbReference type="PANTHER" id="PTHR42792">
    <property type="entry name" value="FLAGELLIN"/>
    <property type="match status" value="1"/>
</dbReference>
<dbReference type="PANTHER" id="PTHR42792:SF2">
    <property type="entry name" value="FLAGELLIN"/>
    <property type="match status" value="1"/>
</dbReference>
<dbReference type="EMBL" id="JAMCOF010000002">
    <property type="protein sequence ID" value="MCL6229289.1"/>
    <property type="molecule type" value="Genomic_DNA"/>
</dbReference>
<keyword evidence="7" id="KW-0966">Cell projection</keyword>
<proteinExistence type="inferred from homology"/>
<dbReference type="SUPFAM" id="SSF64518">
    <property type="entry name" value="Phase 1 flagellin"/>
    <property type="match status" value="1"/>
</dbReference>
<evidence type="ECO:0000259" key="5">
    <source>
        <dbReference type="Pfam" id="PF00669"/>
    </source>
</evidence>
<evidence type="ECO:0000256" key="3">
    <source>
        <dbReference type="RuleBase" id="RU362073"/>
    </source>
</evidence>
<feature type="coiled-coil region" evidence="4">
    <location>
        <begin position="216"/>
        <end position="277"/>
    </location>
</feature>
<evidence type="ECO:0000259" key="6">
    <source>
        <dbReference type="Pfam" id="PF00700"/>
    </source>
</evidence>
<evidence type="ECO:0000313" key="7">
    <source>
        <dbReference type="EMBL" id="MCL6229289.1"/>
    </source>
</evidence>
<dbReference type="InterPro" id="IPR046358">
    <property type="entry name" value="Flagellin_C"/>
</dbReference>
<sequence length="399" mass="41904">MGTSLLTNKSAMTALQTLRNIDANLDRSKDRVSTGLRINNASENTAYWSISSMMRHDSNTMSAIVDAINLGKEQVGIADTAIGLTKEALDDIQKSMVSAREKGSDDIAKIQDSILGNMKNISNAVQSASFGGKNILSNGGQTVGMAAGYRREGTAVYVDMIDVGGAELNFGVIGPDGTIDMSQGVLGDIFGTSKGEGGEDVVAKGVEEFSAAHATYKALEDTATKAKADLAKAEAALAANPEDEAAKTAVETAKKAVEEADKAVEEGKKEYDKAKGEFQGVLNGMTLTDFTELKGVGELHTDIQRMIVTSVQNTVRDAVNVTLTAGSKIGAAVNLVNIQLNFVKKLLDNIEVGIGALVDADMNAESAKLAALQVQQQLGIQALSIANQGSQNILALFRN</sequence>